<dbReference type="RefSeq" id="WP_131155895.1">
    <property type="nucleotide sequence ID" value="NZ_CP036402.1"/>
</dbReference>
<feature type="domain" description="Amidohydrolase 3" evidence="1">
    <location>
        <begin position="67"/>
        <end position="542"/>
    </location>
</feature>
<dbReference type="InterPro" id="IPR011059">
    <property type="entry name" value="Metal-dep_hydrolase_composite"/>
</dbReference>
<dbReference type="PANTHER" id="PTHR22642:SF21">
    <property type="entry name" value="PERIPLASMIC PROTEIN"/>
    <property type="match status" value="1"/>
</dbReference>
<gene>
    <name evidence="2" type="ORF">ER308_15850</name>
</gene>
<dbReference type="Proteomes" id="UP000291469">
    <property type="component" value="Chromosome"/>
</dbReference>
<evidence type="ECO:0000259" key="1">
    <source>
        <dbReference type="Pfam" id="PF07969"/>
    </source>
</evidence>
<dbReference type="GO" id="GO:0016810">
    <property type="term" value="F:hydrolase activity, acting on carbon-nitrogen (but not peptide) bonds"/>
    <property type="evidence" value="ECO:0007669"/>
    <property type="project" value="InterPro"/>
</dbReference>
<reference evidence="2 3" key="1">
    <citation type="submission" date="2019-01" db="EMBL/GenBank/DDBJ databases">
        <title>Egibacter rhizosphaerae EGI 80759T.</title>
        <authorList>
            <person name="Chen D.-D."/>
            <person name="Tian Y."/>
            <person name="Jiao J.-Y."/>
            <person name="Zhang X.-T."/>
            <person name="Zhang Y.-G."/>
            <person name="Zhang Y."/>
            <person name="Xiao M."/>
            <person name="Shu W.-S."/>
            <person name="Li W.-J."/>
        </authorList>
    </citation>
    <scope>NUCLEOTIDE SEQUENCE [LARGE SCALE GENOMIC DNA]</scope>
    <source>
        <strain evidence="2 3">EGI 80759</strain>
    </source>
</reference>
<dbReference type="Gene3D" id="3.10.310.70">
    <property type="match status" value="1"/>
</dbReference>
<dbReference type="Pfam" id="PF07969">
    <property type="entry name" value="Amidohydro_3"/>
    <property type="match status" value="1"/>
</dbReference>
<dbReference type="CDD" id="cd01300">
    <property type="entry name" value="YtcJ_like"/>
    <property type="match status" value="1"/>
</dbReference>
<dbReference type="OrthoDB" id="3173428at2"/>
<dbReference type="AlphaFoldDB" id="A0A411YIK0"/>
<dbReference type="PANTHER" id="PTHR22642">
    <property type="entry name" value="IMIDAZOLONEPROPIONASE"/>
    <property type="match status" value="1"/>
</dbReference>
<proteinExistence type="predicted"/>
<dbReference type="EMBL" id="CP036402">
    <property type="protein sequence ID" value="QBI20902.1"/>
    <property type="molecule type" value="Genomic_DNA"/>
</dbReference>
<dbReference type="InterPro" id="IPR032466">
    <property type="entry name" value="Metal_Hydrolase"/>
</dbReference>
<dbReference type="InterPro" id="IPR013108">
    <property type="entry name" value="Amidohydro_3"/>
</dbReference>
<accession>A0A411YIK0</accession>
<keyword evidence="2" id="KW-0378">Hydrolase</keyword>
<dbReference type="KEGG" id="erz:ER308_15850"/>
<protein>
    <submittedName>
        <fullName evidence="2">Amidohydrolase</fullName>
    </submittedName>
</protein>
<evidence type="ECO:0000313" key="3">
    <source>
        <dbReference type="Proteomes" id="UP000291469"/>
    </source>
</evidence>
<dbReference type="Gene3D" id="3.20.20.140">
    <property type="entry name" value="Metal-dependent hydrolases"/>
    <property type="match status" value="1"/>
</dbReference>
<organism evidence="2 3">
    <name type="scientific">Egibacter rhizosphaerae</name>
    <dbReference type="NCBI Taxonomy" id="1670831"/>
    <lineage>
        <taxon>Bacteria</taxon>
        <taxon>Bacillati</taxon>
        <taxon>Actinomycetota</taxon>
        <taxon>Nitriliruptoria</taxon>
        <taxon>Egibacterales</taxon>
        <taxon>Egibacteraceae</taxon>
        <taxon>Egibacter</taxon>
    </lineage>
</organism>
<dbReference type="SUPFAM" id="SSF51338">
    <property type="entry name" value="Composite domain of metallo-dependent hydrolases"/>
    <property type="match status" value="1"/>
</dbReference>
<evidence type="ECO:0000313" key="2">
    <source>
        <dbReference type="EMBL" id="QBI20902.1"/>
    </source>
</evidence>
<dbReference type="InterPro" id="IPR033932">
    <property type="entry name" value="YtcJ-like"/>
</dbReference>
<dbReference type="SUPFAM" id="SSF51556">
    <property type="entry name" value="Metallo-dependent hydrolases"/>
    <property type="match status" value="1"/>
</dbReference>
<dbReference type="Gene3D" id="2.30.40.10">
    <property type="entry name" value="Urease, subunit C, domain 1"/>
    <property type="match status" value="1"/>
</dbReference>
<keyword evidence="3" id="KW-1185">Reference proteome</keyword>
<sequence length="557" mass="59602">METAMPPLAERVGGRATRSAELVLTGGEVFVGLGLGRERAVAIADGRVLAVGSDEQCRSTAGPGTVVVDLQGRTVVPGLIDSHVHVVRAGLTWSWELRWDEVPSLREGLDVIARAARQRPRGEWLAVVGGWHPGQFVEHREPTLAELEEVAPDHPVYVQLLYERALLNRAAMRACGLDAGTPDPAGGRFLRDEQGAPTGVVTGVPAFNAVLSAVPAPDRAAAVASTRQLAEHLLAFGLTGVVDPGGFGMDADTYAPLFELWRGHALPLRTRLYVCPTAPGQEEADVDGWLRHQASGFGDPWLRLTGIGEIAAFGCHDMEGLAPHEVTPESAAVLERVGERIAARGWPLHLHAIRDETIDAVLDVWERIDAHTPLAGLRWSLAHADAISSRNLGRLEALGAGIGVQDRLVYRGGDSAAAWGAEVAATAPPLRRMRDAGIPVGAGTDATRVASPNPWVSLWWLVTGGTLDGSPPRDPGERLTREEALHCYTAGSAWFSFEEHERGTLRPGARADLAVLDDDYFTVPEARIRELRAELTVVDGRALHAEGAFAHLADPSA</sequence>
<name>A0A411YIK0_9ACTN</name>